<comment type="caution">
    <text evidence="6">The sequence shown here is derived from an EMBL/GenBank/DDBJ whole genome shotgun (WGS) entry which is preliminary data.</text>
</comment>
<dbReference type="SMART" id="SM00421">
    <property type="entry name" value="HTH_LUXR"/>
    <property type="match status" value="1"/>
</dbReference>
<dbReference type="InterPro" id="IPR058245">
    <property type="entry name" value="NreC/VraR/RcsB-like_REC"/>
</dbReference>
<evidence type="ECO:0000256" key="1">
    <source>
        <dbReference type="ARBA" id="ARBA00022553"/>
    </source>
</evidence>
<feature type="domain" description="HTH luxR-type" evidence="4">
    <location>
        <begin position="146"/>
        <end position="211"/>
    </location>
</feature>
<evidence type="ECO:0000313" key="7">
    <source>
        <dbReference type="Proteomes" id="UP000050864"/>
    </source>
</evidence>
<dbReference type="InterPro" id="IPR016032">
    <property type="entry name" value="Sig_transdc_resp-reg_C-effctor"/>
</dbReference>
<proteinExistence type="predicted"/>
<dbReference type="SMART" id="SM00448">
    <property type="entry name" value="REC"/>
    <property type="match status" value="1"/>
</dbReference>
<dbReference type="Proteomes" id="UP000050864">
    <property type="component" value="Unassembled WGS sequence"/>
</dbReference>
<dbReference type="Pfam" id="PF00072">
    <property type="entry name" value="Response_reg"/>
    <property type="match status" value="1"/>
</dbReference>
<dbReference type="OrthoDB" id="4313922at2"/>
<dbReference type="STRING" id="405444.ABB26_11660"/>
<organism evidence="6 7">
    <name type="scientific">Stenotrophomonas humi</name>
    <dbReference type="NCBI Taxonomy" id="405444"/>
    <lineage>
        <taxon>Bacteria</taxon>
        <taxon>Pseudomonadati</taxon>
        <taxon>Pseudomonadota</taxon>
        <taxon>Gammaproteobacteria</taxon>
        <taxon>Lysobacterales</taxon>
        <taxon>Lysobacteraceae</taxon>
        <taxon>Stenotrophomonas</taxon>
    </lineage>
</organism>
<reference evidence="6 7" key="1">
    <citation type="submission" date="2015-05" db="EMBL/GenBank/DDBJ databases">
        <title>Genome sequencing and analysis of members of genus Stenotrophomonas.</title>
        <authorList>
            <person name="Patil P.P."/>
            <person name="Midha S."/>
            <person name="Patil P.B."/>
        </authorList>
    </citation>
    <scope>NUCLEOTIDE SEQUENCE [LARGE SCALE GENOMIC DNA]</scope>
    <source>
        <strain evidence="6 7">DSM 18929</strain>
    </source>
</reference>
<dbReference type="GO" id="GO:0006355">
    <property type="term" value="P:regulation of DNA-templated transcription"/>
    <property type="evidence" value="ECO:0007669"/>
    <property type="project" value="InterPro"/>
</dbReference>
<name>A0A0R0CBE3_9GAMM</name>
<dbReference type="PANTHER" id="PTHR43214:SF17">
    <property type="entry name" value="TRANSCRIPTIONAL REGULATORY PROTEIN RCSB"/>
    <property type="match status" value="1"/>
</dbReference>
<gene>
    <name evidence="6" type="ORF">ABB26_11660</name>
</gene>
<dbReference type="GO" id="GO:0000160">
    <property type="term" value="P:phosphorelay signal transduction system"/>
    <property type="evidence" value="ECO:0007669"/>
    <property type="project" value="InterPro"/>
</dbReference>
<evidence type="ECO:0000313" key="6">
    <source>
        <dbReference type="EMBL" id="KRG63566.1"/>
    </source>
</evidence>
<feature type="domain" description="Response regulatory" evidence="5">
    <location>
        <begin position="7"/>
        <end position="126"/>
    </location>
</feature>
<dbReference type="InterPro" id="IPR036388">
    <property type="entry name" value="WH-like_DNA-bd_sf"/>
</dbReference>
<dbReference type="InterPro" id="IPR011006">
    <property type="entry name" value="CheY-like_superfamily"/>
</dbReference>
<dbReference type="InterPro" id="IPR000792">
    <property type="entry name" value="Tscrpt_reg_LuxR_C"/>
</dbReference>
<dbReference type="PROSITE" id="PS50110">
    <property type="entry name" value="RESPONSE_REGULATORY"/>
    <property type="match status" value="1"/>
</dbReference>
<accession>A0A0R0CBE3</accession>
<protein>
    <submittedName>
        <fullName evidence="6">LuxR family transcriptional regulator</fullName>
    </submittedName>
</protein>
<dbReference type="EMBL" id="LDJI01000021">
    <property type="protein sequence ID" value="KRG63566.1"/>
    <property type="molecule type" value="Genomic_DNA"/>
</dbReference>
<dbReference type="PROSITE" id="PS00622">
    <property type="entry name" value="HTH_LUXR_1"/>
    <property type="match status" value="1"/>
</dbReference>
<dbReference type="PANTHER" id="PTHR43214">
    <property type="entry name" value="TWO-COMPONENT RESPONSE REGULATOR"/>
    <property type="match status" value="1"/>
</dbReference>
<dbReference type="PROSITE" id="PS50043">
    <property type="entry name" value="HTH_LUXR_2"/>
    <property type="match status" value="1"/>
</dbReference>
<evidence type="ECO:0000259" key="4">
    <source>
        <dbReference type="PROSITE" id="PS50043"/>
    </source>
</evidence>
<dbReference type="Gene3D" id="3.40.50.2300">
    <property type="match status" value="1"/>
</dbReference>
<keyword evidence="2" id="KW-0238">DNA-binding</keyword>
<dbReference type="AlphaFoldDB" id="A0A0R0CBE3"/>
<evidence type="ECO:0000259" key="5">
    <source>
        <dbReference type="PROSITE" id="PS50110"/>
    </source>
</evidence>
<evidence type="ECO:0000256" key="2">
    <source>
        <dbReference type="ARBA" id="ARBA00023125"/>
    </source>
</evidence>
<dbReference type="RefSeq" id="WP_057634281.1">
    <property type="nucleotide sequence ID" value="NZ_LDJI01000021.1"/>
</dbReference>
<dbReference type="PRINTS" id="PR00038">
    <property type="entry name" value="HTHLUXR"/>
</dbReference>
<dbReference type="SUPFAM" id="SSF46894">
    <property type="entry name" value="C-terminal effector domain of the bipartite response regulators"/>
    <property type="match status" value="1"/>
</dbReference>
<feature type="modified residue" description="4-aspartylphosphate" evidence="3">
    <location>
        <position position="58"/>
    </location>
</feature>
<dbReference type="Pfam" id="PF00196">
    <property type="entry name" value="GerE"/>
    <property type="match status" value="1"/>
</dbReference>
<dbReference type="CDD" id="cd06170">
    <property type="entry name" value="LuxR_C_like"/>
    <property type="match status" value="1"/>
</dbReference>
<dbReference type="GO" id="GO:0003677">
    <property type="term" value="F:DNA binding"/>
    <property type="evidence" value="ECO:0007669"/>
    <property type="project" value="UniProtKB-KW"/>
</dbReference>
<sequence>MKPFSLRVVVADDHAAVRAGIHHAISSGGAASIMGTARNSTELLDVLGKGACDVLVCDYSMPGGRYGDGVTLFRLVKQRYPTVKIVVLTMLENPGIVHSLLKLGITCVISKTDSMSHLMPAVHVAYADGRYLSPTITAIMDSVAPGGPELHSLTGRELEVVRLYVSGLTVNEIAERLNRSKKTISTQKGAAMLKLGLRRDVDLLRYGIETGLVAADPGSLPQRFQ</sequence>
<evidence type="ECO:0000256" key="3">
    <source>
        <dbReference type="PROSITE-ProRule" id="PRU00169"/>
    </source>
</evidence>
<dbReference type="InterPro" id="IPR001789">
    <property type="entry name" value="Sig_transdc_resp-reg_receiver"/>
</dbReference>
<dbReference type="Gene3D" id="1.10.10.10">
    <property type="entry name" value="Winged helix-like DNA-binding domain superfamily/Winged helix DNA-binding domain"/>
    <property type="match status" value="1"/>
</dbReference>
<keyword evidence="7" id="KW-1185">Reference proteome</keyword>
<dbReference type="CDD" id="cd17535">
    <property type="entry name" value="REC_NarL-like"/>
    <property type="match status" value="1"/>
</dbReference>
<dbReference type="InterPro" id="IPR039420">
    <property type="entry name" value="WalR-like"/>
</dbReference>
<dbReference type="PATRIC" id="fig|405444.3.peg.1420"/>
<keyword evidence="1 3" id="KW-0597">Phosphoprotein</keyword>
<dbReference type="SUPFAM" id="SSF52172">
    <property type="entry name" value="CheY-like"/>
    <property type="match status" value="1"/>
</dbReference>